<evidence type="ECO:0000256" key="2">
    <source>
        <dbReference type="SAM" id="SignalP"/>
    </source>
</evidence>
<protein>
    <submittedName>
        <fullName evidence="4">Extensin family protein</fullName>
    </submittedName>
</protein>
<feature type="chain" id="PRO_5003534050" evidence="2">
    <location>
        <begin position="35"/>
        <end position="341"/>
    </location>
</feature>
<dbReference type="AlphaFoldDB" id="H0HPE7"/>
<accession>H0HPE7</accession>
<keyword evidence="5" id="KW-1185">Reference proteome</keyword>
<proteinExistence type="predicted"/>
<name>H0HPE7_9HYPH</name>
<dbReference type="Proteomes" id="UP000003250">
    <property type="component" value="Unassembled WGS sequence"/>
</dbReference>
<dbReference type="EMBL" id="AHAM01000069">
    <property type="protein sequence ID" value="EHK57419.1"/>
    <property type="molecule type" value="Genomic_DNA"/>
</dbReference>
<gene>
    <name evidence="4" type="ORF">MAXJ12_10133</name>
</gene>
<feature type="region of interest" description="Disordered" evidence="1">
    <location>
        <begin position="41"/>
        <end position="162"/>
    </location>
</feature>
<feature type="signal peptide" evidence="2">
    <location>
        <begin position="1"/>
        <end position="34"/>
    </location>
</feature>
<evidence type="ECO:0000313" key="4">
    <source>
        <dbReference type="EMBL" id="EHK57419.1"/>
    </source>
</evidence>
<dbReference type="PATRIC" id="fig|1107882.3.peg.1992"/>
<evidence type="ECO:0000259" key="3">
    <source>
        <dbReference type="Pfam" id="PF06904"/>
    </source>
</evidence>
<reference evidence="4 5" key="1">
    <citation type="journal article" date="2012" name="J. Bacteriol.">
        <title>Draft Genome Sequence of Mesorhizobium alhagi CCNWXJ12-2T, a Novel Salt-Resistant Species Isolated from the Desert of Northwestern China.</title>
        <authorList>
            <person name="Zhou M."/>
            <person name="Chen W."/>
            <person name="Chen H."/>
            <person name="Wei G."/>
        </authorList>
    </citation>
    <scope>NUCLEOTIDE SEQUENCE [LARGE SCALE GENOMIC DNA]</scope>
    <source>
        <strain evidence="4 5">CCNWXJ12-2</strain>
    </source>
</reference>
<dbReference type="InterPro" id="IPR009683">
    <property type="entry name" value="Extensin-like_C"/>
</dbReference>
<evidence type="ECO:0000256" key="1">
    <source>
        <dbReference type="SAM" id="MobiDB-lite"/>
    </source>
</evidence>
<organism evidence="4 5">
    <name type="scientific">Mesorhizobium alhagi CCNWXJ12-2</name>
    <dbReference type="NCBI Taxonomy" id="1107882"/>
    <lineage>
        <taxon>Bacteria</taxon>
        <taxon>Pseudomonadati</taxon>
        <taxon>Pseudomonadota</taxon>
        <taxon>Alphaproteobacteria</taxon>
        <taxon>Hyphomicrobiales</taxon>
        <taxon>Phyllobacteriaceae</taxon>
        <taxon>Allomesorhizobium</taxon>
    </lineage>
</organism>
<keyword evidence="2" id="KW-0732">Signal</keyword>
<evidence type="ECO:0000313" key="5">
    <source>
        <dbReference type="Proteomes" id="UP000003250"/>
    </source>
</evidence>
<dbReference type="Pfam" id="PF06904">
    <property type="entry name" value="Extensin-like_C"/>
    <property type="match status" value="1"/>
</dbReference>
<feature type="domain" description="Extensin-like C-terminal" evidence="3">
    <location>
        <begin position="168"/>
        <end position="341"/>
    </location>
</feature>
<sequence length="341" mass="35580">MVVVEAMTSLLFVTTRQLALLVAATVVCGGLAQAQAPDLPEKVPVPEIHPPPAGNIPPERLGEPPVPEPKPDAEPDPTASDDGKPGQTPAPQDGEKPVPPAQTPAPAEGPESPADADPEEKQALPTDAPLPEKKPSGTAAKAPELPEMPADPRSTAPRFDIIPPDETACRARLRELGAVFEERPAESDPAGCALPYPLALTKLSATITLEPEALMNCAMAEAAARFAADIISPAAKAEYGEELKSIGHASAYVCRPRNGGSKLSEHAFGNALDIARFTLSKGTAVDVNLTPDRKAAKFLGAIRKAACGPFKTVLGPGSDADHALHFHFDLAPRRNGGTFCQ</sequence>